<dbReference type="EMBL" id="BARU01031917">
    <property type="protein sequence ID" value="GAH65106.1"/>
    <property type="molecule type" value="Genomic_DNA"/>
</dbReference>
<feature type="non-terminal residue" evidence="2">
    <location>
        <position position="1"/>
    </location>
</feature>
<protein>
    <submittedName>
        <fullName evidence="2">Uncharacterized protein</fullName>
    </submittedName>
</protein>
<gene>
    <name evidence="2" type="ORF">S03H2_50419</name>
</gene>
<feature type="compositionally biased region" description="Basic and acidic residues" evidence="1">
    <location>
        <begin position="22"/>
        <end position="35"/>
    </location>
</feature>
<accession>X1H4L5</accession>
<reference evidence="2" key="1">
    <citation type="journal article" date="2014" name="Front. Microbiol.">
        <title>High frequency of phylogenetically diverse reductive dehalogenase-homologous genes in deep subseafloor sedimentary metagenomes.</title>
        <authorList>
            <person name="Kawai M."/>
            <person name="Futagami T."/>
            <person name="Toyoda A."/>
            <person name="Takaki Y."/>
            <person name="Nishi S."/>
            <person name="Hori S."/>
            <person name="Arai W."/>
            <person name="Tsubouchi T."/>
            <person name="Morono Y."/>
            <person name="Uchiyama I."/>
            <person name="Ito T."/>
            <person name="Fujiyama A."/>
            <person name="Inagaki F."/>
            <person name="Takami H."/>
        </authorList>
    </citation>
    <scope>NUCLEOTIDE SEQUENCE</scope>
    <source>
        <strain evidence="2">Expedition CK06-06</strain>
    </source>
</reference>
<evidence type="ECO:0000313" key="2">
    <source>
        <dbReference type="EMBL" id="GAH65106.1"/>
    </source>
</evidence>
<sequence>RLKHHADRAMVQEEGVSALPHNHLEDSPTRRRTTLENETVQEEGQKEVRTTQTQ</sequence>
<proteinExistence type="predicted"/>
<feature type="compositionally biased region" description="Basic and acidic residues" evidence="1">
    <location>
        <begin position="43"/>
        <end position="54"/>
    </location>
</feature>
<name>X1H4L5_9ZZZZ</name>
<evidence type="ECO:0000256" key="1">
    <source>
        <dbReference type="SAM" id="MobiDB-lite"/>
    </source>
</evidence>
<dbReference type="AlphaFoldDB" id="X1H4L5"/>
<feature type="region of interest" description="Disordered" evidence="1">
    <location>
        <begin position="1"/>
        <end position="54"/>
    </location>
</feature>
<comment type="caution">
    <text evidence="2">The sequence shown here is derived from an EMBL/GenBank/DDBJ whole genome shotgun (WGS) entry which is preliminary data.</text>
</comment>
<organism evidence="2">
    <name type="scientific">marine sediment metagenome</name>
    <dbReference type="NCBI Taxonomy" id="412755"/>
    <lineage>
        <taxon>unclassified sequences</taxon>
        <taxon>metagenomes</taxon>
        <taxon>ecological metagenomes</taxon>
    </lineage>
</organism>